<dbReference type="InterPro" id="IPR014729">
    <property type="entry name" value="Rossmann-like_a/b/a_fold"/>
</dbReference>
<evidence type="ECO:0000256" key="21">
    <source>
        <dbReference type="SAM" id="MobiDB-lite"/>
    </source>
</evidence>
<feature type="compositionally biased region" description="Basic and acidic residues" evidence="21">
    <location>
        <begin position="741"/>
        <end position="750"/>
    </location>
</feature>
<dbReference type="GO" id="GO:0005759">
    <property type="term" value="C:mitochondrial matrix"/>
    <property type="evidence" value="ECO:0007669"/>
    <property type="project" value="UniProtKB-ARBA"/>
</dbReference>
<evidence type="ECO:0000256" key="3">
    <source>
        <dbReference type="ARBA" id="ARBA00004658"/>
    </source>
</evidence>
<evidence type="ECO:0000256" key="7">
    <source>
        <dbReference type="ARBA" id="ARBA00012389"/>
    </source>
</evidence>
<evidence type="ECO:0000256" key="1">
    <source>
        <dbReference type="ARBA" id="ARBA00001946"/>
    </source>
</evidence>
<accession>A0A9R1U524</accession>
<comment type="catalytic activity">
    <reaction evidence="16">
        <text>nicotinate beta-D-ribonucleotide + ATP + H(+) = deamido-NAD(+) + diphosphate</text>
        <dbReference type="Rhea" id="RHEA:22860"/>
        <dbReference type="ChEBI" id="CHEBI:15378"/>
        <dbReference type="ChEBI" id="CHEBI:30616"/>
        <dbReference type="ChEBI" id="CHEBI:33019"/>
        <dbReference type="ChEBI" id="CHEBI:57502"/>
        <dbReference type="ChEBI" id="CHEBI:58437"/>
        <dbReference type="EC" id="2.7.7.18"/>
    </reaction>
</comment>
<keyword evidence="11" id="KW-0548">Nucleotidyltransferase</keyword>
<evidence type="ECO:0000256" key="4">
    <source>
        <dbReference type="ARBA" id="ARBA00005019"/>
    </source>
</evidence>
<dbReference type="CDD" id="cd09286">
    <property type="entry name" value="NMNAT_Eukarya"/>
    <property type="match status" value="1"/>
</dbReference>
<evidence type="ECO:0000256" key="2">
    <source>
        <dbReference type="ARBA" id="ARBA00004173"/>
    </source>
</evidence>
<dbReference type="EC" id="2.7.7.1" evidence="8"/>
<evidence type="ECO:0000256" key="13">
    <source>
        <dbReference type="ARBA" id="ARBA00022840"/>
    </source>
</evidence>
<comment type="subunit">
    <text evidence="6">Homotetramer.</text>
</comment>
<dbReference type="InterPro" id="IPR045094">
    <property type="entry name" value="NMNAT_euk"/>
</dbReference>
<evidence type="ECO:0000313" key="24">
    <source>
        <dbReference type="RefSeq" id="XP_011307366.1"/>
    </source>
</evidence>
<keyword evidence="23" id="KW-1185">Reference proteome</keyword>
<feature type="region of interest" description="Disordered" evidence="21">
    <location>
        <begin position="888"/>
        <end position="907"/>
    </location>
</feature>
<gene>
    <name evidence="24" type="primary">Nmnat</name>
</gene>
<keyword evidence="14" id="KW-0520">NAD</keyword>
<dbReference type="SUPFAM" id="SSF52374">
    <property type="entry name" value="Nucleotidylyl transferase"/>
    <property type="match status" value="1"/>
</dbReference>
<feature type="region of interest" description="Disordered" evidence="21">
    <location>
        <begin position="529"/>
        <end position="561"/>
    </location>
</feature>
<evidence type="ECO:0000256" key="9">
    <source>
        <dbReference type="ARBA" id="ARBA00022642"/>
    </source>
</evidence>
<feature type="compositionally biased region" description="Acidic residues" evidence="21">
    <location>
        <begin position="721"/>
        <end position="740"/>
    </location>
</feature>
<dbReference type="Pfam" id="PF01467">
    <property type="entry name" value="CTP_transf_like"/>
    <property type="match status" value="1"/>
</dbReference>
<dbReference type="FunFam" id="3.40.50.620:FF:000221">
    <property type="entry name" value="Nicotinamide/nicotinic acid mononucleotide adenylyltransferase 3"/>
    <property type="match status" value="1"/>
</dbReference>
<dbReference type="InterPro" id="IPR004821">
    <property type="entry name" value="Cyt_trans-like"/>
</dbReference>
<evidence type="ECO:0000256" key="5">
    <source>
        <dbReference type="ARBA" id="ARBA00007064"/>
    </source>
</evidence>
<comment type="similarity">
    <text evidence="5">Belongs to the eukaryotic NMN adenylyltransferase family.</text>
</comment>
<feature type="compositionally biased region" description="Low complexity" evidence="21">
    <location>
        <begin position="472"/>
        <end position="482"/>
    </location>
</feature>
<dbReference type="GO" id="GO:0005524">
    <property type="term" value="F:ATP binding"/>
    <property type="evidence" value="ECO:0007669"/>
    <property type="project" value="UniProtKB-KW"/>
</dbReference>
<feature type="compositionally biased region" description="Polar residues" evidence="21">
    <location>
        <begin position="534"/>
        <end position="543"/>
    </location>
</feature>
<evidence type="ECO:0000256" key="16">
    <source>
        <dbReference type="ARBA" id="ARBA00048721"/>
    </source>
</evidence>
<dbReference type="InterPro" id="IPR005248">
    <property type="entry name" value="NadD/NMNAT"/>
</dbReference>
<feature type="compositionally biased region" description="Basic and acidic residues" evidence="21">
    <location>
        <begin position="544"/>
        <end position="561"/>
    </location>
</feature>
<feature type="region of interest" description="Disordered" evidence="21">
    <location>
        <begin position="420"/>
        <end position="495"/>
    </location>
</feature>
<dbReference type="PANTHER" id="PTHR12039:SF0">
    <property type="entry name" value="NICOTINAMIDE-NUCLEOTIDE ADENYLYLTRANSFERASE"/>
    <property type="match status" value="1"/>
</dbReference>
<dbReference type="NCBIfam" id="TIGR00482">
    <property type="entry name" value="nicotinate (nicotinamide) nucleotide adenylyltransferase"/>
    <property type="match status" value="1"/>
</dbReference>
<dbReference type="GeneID" id="105269051"/>
<dbReference type="InterPro" id="IPR051182">
    <property type="entry name" value="Euk_NMN_adenylyltrnsfrase"/>
</dbReference>
<dbReference type="RefSeq" id="XP_011307366.1">
    <property type="nucleotide sequence ID" value="XM_011309064.1"/>
</dbReference>
<organism evidence="23 24">
    <name type="scientific">Fopius arisanus</name>
    <dbReference type="NCBI Taxonomy" id="64838"/>
    <lineage>
        <taxon>Eukaryota</taxon>
        <taxon>Metazoa</taxon>
        <taxon>Ecdysozoa</taxon>
        <taxon>Arthropoda</taxon>
        <taxon>Hexapoda</taxon>
        <taxon>Insecta</taxon>
        <taxon>Pterygota</taxon>
        <taxon>Neoptera</taxon>
        <taxon>Endopterygota</taxon>
        <taxon>Hymenoptera</taxon>
        <taxon>Apocrita</taxon>
        <taxon>Ichneumonoidea</taxon>
        <taxon>Braconidae</taxon>
        <taxon>Opiinae</taxon>
        <taxon>Fopius</taxon>
    </lineage>
</organism>
<dbReference type="PANTHER" id="PTHR12039">
    <property type="entry name" value="NICOTINAMIDE MONONUCLEOTIDE ADENYLYLTRANSFERASE"/>
    <property type="match status" value="1"/>
</dbReference>
<evidence type="ECO:0000256" key="18">
    <source>
        <dbReference type="ARBA" id="ARBA00075132"/>
    </source>
</evidence>
<evidence type="ECO:0000256" key="19">
    <source>
        <dbReference type="ARBA" id="ARBA00079369"/>
    </source>
</evidence>
<dbReference type="EC" id="2.7.7.18" evidence="7"/>
<comment type="function">
    <text evidence="20">Catalyzes the formation of NAD(+) from nicotinamide mononucleotide (NMN) and ATP. Can also use the deamidated form; nicotinic acid mononucleotide (NaMN) as substrate with the same efficiency. Can use triazofurin monophosphate (TrMP) as substrate. Can also use GTP and ITP as nucleotide donors. Also catalyzes the reverse reaction, i.e. the pyrophosphorolytic cleavage of NAD(+). For the pyrophosphorolytic activity, can use NAD(+), NADH, NaAD, nicotinic acid adenine dinucleotide phosphate (NHD), nicotinamide guanine dinucleotide (NGD) as substrates. Fails to cleave phosphorylated dinucleotides NADP(+), NADPH and NaADP(+). Protects against axonal degeneration following injury. May be involved in the maintenance of axonal integrity. Also functions as a stress-response chaperone protein that prevents toxic aggregation of proteins; this function may be independent of its NAD(+) synthesis activity.</text>
</comment>
<dbReference type="GO" id="GO:0009435">
    <property type="term" value="P:NAD+ biosynthetic process"/>
    <property type="evidence" value="ECO:0007669"/>
    <property type="project" value="InterPro"/>
</dbReference>
<keyword evidence="12" id="KW-0547">Nucleotide-binding</keyword>
<keyword evidence="10" id="KW-0808">Transferase</keyword>
<feature type="region of interest" description="Disordered" evidence="21">
    <location>
        <begin position="718"/>
        <end position="763"/>
    </location>
</feature>
<dbReference type="Gene3D" id="3.40.50.620">
    <property type="entry name" value="HUPs"/>
    <property type="match status" value="1"/>
</dbReference>
<evidence type="ECO:0000256" key="20">
    <source>
        <dbReference type="ARBA" id="ARBA00093425"/>
    </source>
</evidence>
<comment type="pathway">
    <text evidence="3">Cofactor biosynthesis; NAD(+) biosynthesis; NAD(+) from nicotinamide D-ribonucleotide: step 1/1.</text>
</comment>
<dbReference type="GO" id="GO:0000309">
    <property type="term" value="F:nicotinamide-nucleotide adenylyltransferase activity"/>
    <property type="evidence" value="ECO:0007669"/>
    <property type="project" value="UniProtKB-EC"/>
</dbReference>
<proteinExistence type="inferred from homology"/>
<reference evidence="24" key="1">
    <citation type="submission" date="2025-08" db="UniProtKB">
        <authorList>
            <consortium name="RefSeq"/>
        </authorList>
    </citation>
    <scope>IDENTIFICATION</scope>
    <source>
        <strain evidence="24">USDA-PBARC FA_bdor</strain>
        <tissue evidence="24">Whole organism</tissue>
    </source>
</reference>
<evidence type="ECO:0000259" key="22">
    <source>
        <dbReference type="Pfam" id="PF01467"/>
    </source>
</evidence>
<keyword evidence="13" id="KW-0067">ATP-binding</keyword>
<evidence type="ECO:0000256" key="14">
    <source>
        <dbReference type="ARBA" id="ARBA00023027"/>
    </source>
</evidence>
<evidence type="ECO:0000256" key="12">
    <source>
        <dbReference type="ARBA" id="ARBA00022741"/>
    </source>
</evidence>
<dbReference type="CTD" id="42987"/>
<comment type="subcellular location">
    <subcellularLocation>
        <location evidence="2">Mitochondrion</location>
    </subcellularLocation>
</comment>
<evidence type="ECO:0000256" key="17">
    <source>
        <dbReference type="ARBA" id="ARBA00074013"/>
    </source>
</evidence>
<feature type="region of interest" description="Disordered" evidence="21">
    <location>
        <begin position="811"/>
        <end position="830"/>
    </location>
</feature>
<dbReference type="AlphaFoldDB" id="A0A9R1U524"/>
<feature type="compositionally biased region" description="Polar residues" evidence="21">
    <location>
        <begin position="751"/>
        <end position="763"/>
    </location>
</feature>
<evidence type="ECO:0000313" key="23">
    <source>
        <dbReference type="Proteomes" id="UP000694866"/>
    </source>
</evidence>
<dbReference type="OrthoDB" id="422187at2759"/>
<evidence type="ECO:0000256" key="6">
    <source>
        <dbReference type="ARBA" id="ARBA00011881"/>
    </source>
</evidence>
<keyword evidence="9" id="KW-0662">Pyridine nucleotide biosynthesis</keyword>
<comment type="pathway">
    <text evidence="4">Cofactor biosynthesis; NAD(+) biosynthesis; deamido-NAD(+) from nicotinate D-ribonucleotide: step 1/1.</text>
</comment>
<sequence>MAPTRVILMSCGSYNPPTHLHLRMFEIARDHLHRMGTHEVVGGVISLVHDNYGKKELAGSEHRCAMVKLAIQSSEWIKLSTWEIRQNSWTKTRHSLQYHQNLLNAILLDSPDIKSQVAIEDLEWIPENVRNGTDRSPIQIKLLCGADLLESFGKPGLWAEEDIDAILGHHGLVVITREGSSPNKFIYDSDILSTHMHNIYIVTEWIPNEVSSSRIRRALKRGESIRYLTQDSVIDYIYQHGIYDAKLTSTTTKFELSPTTPNNYLHIDNKYETVLLTPSPSDVTMTTPSPVEIITIDIGETVIKKNLHNSPYYTTNDRMYHKLPSVVQENGNKNSSIGGKSTYPGQAKQIITTETGETHIFYEVGSLNDNDSTNVQNHDEIDLAITVNDVNNISEKKPEECPQDNCENRETCYQIDASVSFDSIDDPIPSEPSQKSEESKNESNTIIEEPTLVNSSISESKLKDLPPDPEEVVSVPEVTSSQETRDGNSVSQIDGKYLKSVVNSRKSPNRVRNSEQVVPMMESELEKSIENDRTNYQGSLDSINQRKSETERKSELERSRTKSKSFELLKSDFSLKQVPFKDEDLNDTGSQESAAFVTANEEQEPEEFCSVCYNREQSIRNVYPLRSTNSSPNVQDSPECDICSSYNLQEIGAPPGMPQCELCEICGDIAMEEDVVASSRPETEESLDLRLLSSSSHLPLSLSRRKLRSGRVPLDGRIFDITDDDPNCQDINEEDEDEKEVNEASERERAPSTSVEEFSGDDSTLNDVEFEIENCGLDVEPQEIIKPIIEELHEAEVDSTCRINRGSSMINRATESRGESRRRYKSVDNLPTSRVNQAKAPTKEDKALVVRHSGRIIGSADNIRAPRPSRSVSLLRKSADDVGRIHETAETEEESGRIRSHMSEKGSRIPSDTVKFILGKHGIKIISDKETAL</sequence>
<keyword evidence="15" id="KW-0496">Mitochondrion</keyword>
<feature type="domain" description="Cytidyltransferase-like" evidence="22">
    <location>
        <begin position="11"/>
        <end position="217"/>
    </location>
</feature>
<dbReference type="GO" id="GO:0004515">
    <property type="term" value="F:nicotinate-nucleotide adenylyltransferase activity"/>
    <property type="evidence" value="ECO:0007669"/>
    <property type="project" value="UniProtKB-EC"/>
</dbReference>
<dbReference type="KEGG" id="fas:105269051"/>
<protein>
    <recommendedName>
        <fullName evidence="17">Nicotinamide/nicotinic acid mononucleotide adenylyltransferase 3</fullName>
        <ecNumber evidence="8">2.7.7.1</ecNumber>
        <ecNumber evidence="7">2.7.7.18</ecNumber>
    </recommendedName>
    <alternativeName>
        <fullName evidence="18">Nicotinamide-nucleotide adenylyltransferase 3</fullName>
    </alternativeName>
    <alternativeName>
        <fullName evidence="19">Nicotinate-nucleotide adenylyltransferase 3</fullName>
    </alternativeName>
</protein>
<name>A0A9R1U524_9HYME</name>
<dbReference type="Proteomes" id="UP000694866">
    <property type="component" value="Unplaced"/>
</dbReference>
<evidence type="ECO:0000256" key="11">
    <source>
        <dbReference type="ARBA" id="ARBA00022695"/>
    </source>
</evidence>
<evidence type="ECO:0000256" key="15">
    <source>
        <dbReference type="ARBA" id="ARBA00023128"/>
    </source>
</evidence>
<evidence type="ECO:0000256" key="10">
    <source>
        <dbReference type="ARBA" id="ARBA00022679"/>
    </source>
</evidence>
<comment type="cofactor">
    <cofactor evidence="1">
        <name>Mg(2+)</name>
        <dbReference type="ChEBI" id="CHEBI:18420"/>
    </cofactor>
</comment>
<evidence type="ECO:0000256" key="8">
    <source>
        <dbReference type="ARBA" id="ARBA00012390"/>
    </source>
</evidence>